<reference evidence="2" key="2">
    <citation type="submission" date="2015-01" db="EMBL/GenBank/DDBJ databases">
        <title>Evolutionary Origins and Diversification of the Mycorrhizal Mutualists.</title>
        <authorList>
            <consortium name="DOE Joint Genome Institute"/>
            <consortium name="Mycorrhizal Genomics Consortium"/>
            <person name="Kohler A."/>
            <person name="Kuo A."/>
            <person name="Nagy L.G."/>
            <person name="Floudas D."/>
            <person name="Copeland A."/>
            <person name="Barry K.W."/>
            <person name="Cichocki N."/>
            <person name="Veneault-Fourrey C."/>
            <person name="LaButti K."/>
            <person name="Lindquist E.A."/>
            <person name="Lipzen A."/>
            <person name="Lundell T."/>
            <person name="Morin E."/>
            <person name="Murat C."/>
            <person name="Riley R."/>
            <person name="Ohm R."/>
            <person name="Sun H."/>
            <person name="Tunlid A."/>
            <person name="Henrissat B."/>
            <person name="Grigoriev I.V."/>
            <person name="Hibbett D.S."/>
            <person name="Martin F."/>
        </authorList>
    </citation>
    <scope>NUCLEOTIDE SEQUENCE [LARGE SCALE GENOMIC DNA]</scope>
    <source>
        <strain evidence="2">Ve08.2h10</strain>
    </source>
</reference>
<sequence>SLQELQLPVHSAKYMQYAVNWVVCCLVLHNMMIQFEARQYGEKSVQRKDSEMWEMNELPHMEEANEQAGANVNDGSPGQVFHQRLMDLILDSSDQPRAICQDG</sequence>
<evidence type="ECO:0000313" key="1">
    <source>
        <dbReference type="EMBL" id="KIK90913.1"/>
    </source>
</evidence>
<keyword evidence="2" id="KW-1185">Reference proteome</keyword>
<protein>
    <recommendedName>
        <fullName evidence="3">DDE Tnp4 domain-containing protein</fullName>
    </recommendedName>
</protein>
<dbReference type="Proteomes" id="UP000054538">
    <property type="component" value="Unassembled WGS sequence"/>
</dbReference>
<dbReference type="AlphaFoldDB" id="A0A0D0DIQ5"/>
<reference evidence="1 2" key="1">
    <citation type="submission" date="2014-04" db="EMBL/GenBank/DDBJ databases">
        <authorList>
            <consortium name="DOE Joint Genome Institute"/>
            <person name="Kuo A."/>
            <person name="Kohler A."/>
            <person name="Jargeat P."/>
            <person name="Nagy L.G."/>
            <person name="Floudas D."/>
            <person name="Copeland A."/>
            <person name="Barry K.W."/>
            <person name="Cichocki N."/>
            <person name="Veneault-Fourrey C."/>
            <person name="LaButti K."/>
            <person name="Lindquist E.A."/>
            <person name="Lipzen A."/>
            <person name="Lundell T."/>
            <person name="Morin E."/>
            <person name="Murat C."/>
            <person name="Sun H."/>
            <person name="Tunlid A."/>
            <person name="Henrissat B."/>
            <person name="Grigoriev I.V."/>
            <person name="Hibbett D.S."/>
            <person name="Martin F."/>
            <person name="Nordberg H.P."/>
            <person name="Cantor M.N."/>
            <person name="Hua S.X."/>
        </authorList>
    </citation>
    <scope>NUCLEOTIDE SEQUENCE [LARGE SCALE GENOMIC DNA]</scope>
    <source>
        <strain evidence="1 2">Ve08.2h10</strain>
    </source>
</reference>
<feature type="non-terminal residue" evidence="1">
    <location>
        <position position="1"/>
    </location>
</feature>
<organism evidence="1 2">
    <name type="scientific">Paxillus rubicundulus Ve08.2h10</name>
    <dbReference type="NCBI Taxonomy" id="930991"/>
    <lineage>
        <taxon>Eukaryota</taxon>
        <taxon>Fungi</taxon>
        <taxon>Dikarya</taxon>
        <taxon>Basidiomycota</taxon>
        <taxon>Agaricomycotina</taxon>
        <taxon>Agaricomycetes</taxon>
        <taxon>Agaricomycetidae</taxon>
        <taxon>Boletales</taxon>
        <taxon>Paxilineae</taxon>
        <taxon>Paxillaceae</taxon>
        <taxon>Paxillus</taxon>
    </lineage>
</organism>
<evidence type="ECO:0008006" key="3">
    <source>
        <dbReference type="Google" id="ProtNLM"/>
    </source>
</evidence>
<accession>A0A0D0DIQ5</accession>
<dbReference type="EMBL" id="KN825454">
    <property type="protein sequence ID" value="KIK90913.1"/>
    <property type="molecule type" value="Genomic_DNA"/>
</dbReference>
<gene>
    <name evidence="1" type="ORF">PAXRUDRAFT_150852</name>
</gene>
<dbReference type="HOGENOM" id="CLU_018552_9_3_1"/>
<dbReference type="InParanoid" id="A0A0D0DIQ5"/>
<proteinExistence type="predicted"/>
<name>A0A0D0DIQ5_9AGAM</name>
<evidence type="ECO:0000313" key="2">
    <source>
        <dbReference type="Proteomes" id="UP000054538"/>
    </source>
</evidence>